<dbReference type="Proteomes" id="UP000396788">
    <property type="component" value="Unassembled WGS sequence"/>
</dbReference>
<dbReference type="SUPFAM" id="SSF53098">
    <property type="entry name" value="Ribonuclease H-like"/>
    <property type="match status" value="1"/>
</dbReference>
<protein>
    <submittedName>
        <fullName evidence="2">Integrase</fullName>
    </submittedName>
</protein>
<dbReference type="InterPro" id="IPR036397">
    <property type="entry name" value="RNaseH_sf"/>
</dbReference>
<organism evidence="2 3">
    <name type="scientific">Pandoraea cepalis</name>
    <dbReference type="NCBI Taxonomy" id="2508294"/>
    <lineage>
        <taxon>Bacteria</taxon>
        <taxon>Pseudomonadati</taxon>
        <taxon>Pseudomonadota</taxon>
        <taxon>Betaproteobacteria</taxon>
        <taxon>Burkholderiales</taxon>
        <taxon>Burkholderiaceae</taxon>
        <taxon>Pandoraea</taxon>
    </lineage>
</organism>
<dbReference type="InterPro" id="IPR012337">
    <property type="entry name" value="RNaseH-like_sf"/>
</dbReference>
<dbReference type="PANTHER" id="PTHR47515:SF2">
    <property type="entry name" value="INTEGRASE CORE DOMAIN PROTEIN"/>
    <property type="match status" value="1"/>
</dbReference>
<sequence>MLSIRGEAEHGERRDCRLSVARHGLQSQLGFLLCYLYLRNVKWFGWNHKRIYRIYRELELNLRIKPRKRLVRETPQPLSVPPTIDEVWSMDFMHDLLVDGRSIQTLNVIDDFNREALGIEEDFSLPRERVIRTLEQHMEWRGKPKVIRCDYGPEYLSAAIVTWTQKLGIKRWLREFGQSDKWSDRGLSRR</sequence>
<gene>
    <name evidence="2" type="ORF">PCE31107_02785</name>
</gene>
<dbReference type="Pfam" id="PF00665">
    <property type="entry name" value="rve"/>
    <property type="match status" value="1"/>
</dbReference>
<reference evidence="2 3" key="1">
    <citation type="submission" date="2019-08" db="EMBL/GenBank/DDBJ databases">
        <authorList>
            <person name="Peeters C."/>
        </authorList>
    </citation>
    <scope>NUCLEOTIDE SEQUENCE [LARGE SCALE GENOMIC DNA]</scope>
    <source>
        <strain evidence="2 3">LMG 31107</strain>
    </source>
</reference>
<dbReference type="EMBL" id="CABPRY010000005">
    <property type="protein sequence ID" value="VVE13806.1"/>
    <property type="molecule type" value="Genomic_DNA"/>
</dbReference>
<feature type="domain" description="Integrase catalytic" evidence="1">
    <location>
        <begin position="78"/>
        <end position="170"/>
    </location>
</feature>
<dbReference type="AlphaFoldDB" id="A0A5E4VQ99"/>
<dbReference type="GO" id="GO:0015074">
    <property type="term" value="P:DNA integration"/>
    <property type="evidence" value="ECO:0007669"/>
    <property type="project" value="InterPro"/>
</dbReference>
<proteinExistence type="predicted"/>
<evidence type="ECO:0000313" key="3">
    <source>
        <dbReference type="Proteomes" id="UP000396788"/>
    </source>
</evidence>
<name>A0A5E4VQ99_9BURK</name>
<dbReference type="PROSITE" id="PS50994">
    <property type="entry name" value="INTEGRASE"/>
    <property type="match status" value="1"/>
</dbReference>
<accession>A0A5E4VQ99</accession>
<dbReference type="GO" id="GO:0003676">
    <property type="term" value="F:nucleic acid binding"/>
    <property type="evidence" value="ECO:0007669"/>
    <property type="project" value="InterPro"/>
</dbReference>
<dbReference type="PANTHER" id="PTHR47515">
    <property type="entry name" value="LOW CALCIUM RESPONSE LOCUS PROTEIN T"/>
    <property type="match status" value="1"/>
</dbReference>
<evidence type="ECO:0000313" key="2">
    <source>
        <dbReference type="EMBL" id="VVE13806.1"/>
    </source>
</evidence>
<dbReference type="InterPro" id="IPR001584">
    <property type="entry name" value="Integrase_cat-core"/>
</dbReference>
<dbReference type="Gene3D" id="3.30.420.10">
    <property type="entry name" value="Ribonuclease H-like superfamily/Ribonuclease H"/>
    <property type="match status" value="1"/>
</dbReference>
<evidence type="ECO:0000259" key="1">
    <source>
        <dbReference type="PROSITE" id="PS50994"/>
    </source>
</evidence>